<gene>
    <name evidence="1" type="ORF">SAMN04488556_1770</name>
</gene>
<reference evidence="2" key="1">
    <citation type="submission" date="2016-10" db="EMBL/GenBank/DDBJ databases">
        <authorList>
            <person name="Varghese N."/>
            <person name="Submissions S."/>
        </authorList>
    </citation>
    <scope>NUCLEOTIDE SEQUENCE [LARGE SCALE GENOMIC DNA]</scope>
    <source>
        <strain evidence="2">DSM 22427</strain>
    </source>
</reference>
<dbReference type="OrthoDB" id="179483at2157"/>
<name>A0A1I6RG71_9EURY</name>
<evidence type="ECO:0000313" key="2">
    <source>
        <dbReference type="Proteomes" id="UP000199199"/>
    </source>
</evidence>
<proteinExistence type="predicted"/>
<sequence>MNPSDADEDKEKLPGKCDSCGAVFTVWVLADGSIRPVSPENSCACEEGILRTVDKSDIFDNNE</sequence>
<organism evidence="1 2">
    <name type="scientific">Halostagnicola kamekurae</name>
    <dbReference type="NCBI Taxonomy" id="619731"/>
    <lineage>
        <taxon>Archaea</taxon>
        <taxon>Methanobacteriati</taxon>
        <taxon>Methanobacteriota</taxon>
        <taxon>Stenosarchaea group</taxon>
        <taxon>Halobacteria</taxon>
        <taxon>Halobacteriales</taxon>
        <taxon>Natrialbaceae</taxon>
        <taxon>Halostagnicola</taxon>
    </lineage>
</organism>
<accession>A0A1I6RG71</accession>
<dbReference type="AlphaFoldDB" id="A0A1I6RG71"/>
<evidence type="ECO:0000313" key="1">
    <source>
        <dbReference type="EMBL" id="SFS63666.1"/>
    </source>
</evidence>
<dbReference type="RefSeq" id="WP_092905472.1">
    <property type="nucleotide sequence ID" value="NZ_FOZS01000002.1"/>
</dbReference>
<dbReference type="Proteomes" id="UP000199199">
    <property type="component" value="Unassembled WGS sequence"/>
</dbReference>
<protein>
    <submittedName>
        <fullName evidence="1">Uncharacterized protein</fullName>
    </submittedName>
</protein>
<keyword evidence="2" id="KW-1185">Reference proteome</keyword>
<dbReference type="EMBL" id="FOZS01000002">
    <property type="protein sequence ID" value="SFS63666.1"/>
    <property type="molecule type" value="Genomic_DNA"/>
</dbReference>